<accession>A0AAN7CL10</accession>
<keyword evidence="3" id="KW-1185">Reference proteome</keyword>
<feature type="region of interest" description="Disordered" evidence="1">
    <location>
        <begin position="80"/>
        <end position="130"/>
    </location>
</feature>
<evidence type="ECO:0000313" key="2">
    <source>
        <dbReference type="EMBL" id="KAK4242992.1"/>
    </source>
</evidence>
<proteinExistence type="predicted"/>
<organism evidence="2 3">
    <name type="scientific">Corynascus novoguineensis</name>
    <dbReference type="NCBI Taxonomy" id="1126955"/>
    <lineage>
        <taxon>Eukaryota</taxon>
        <taxon>Fungi</taxon>
        <taxon>Dikarya</taxon>
        <taxon>Ascomycota</taxon>
        <taxon>Pezizomycotina</taxon>
        <taxon>Sordariomycetes</taxon>
        <taxon>Sordariomycetidae</taxon>
        <taxon>Sordariales</taxon>
        <taxon>Chaetomiaceae</taxon>
        <taxon>Corynascus</taxon>
    </lineage>
</organism>
<gene>
    <name evidence="2" type="ORF">C7999DRAFT_18577</name>
</gene>
<comment type="caution">
    <text evidence="2">The sequence shown here is derived from an EMBL/GenBank/DDBJ whole genome shotgun (WGS) entry which is preliminary data.</text>
</comment>
<name>A0AAN7CL10_9PEZI</name>
<reference evidence="2" key="1">
    <citation type="journal article" date="2023" name="Mol. Phylogenet. Evol.">
        <title>Genome-scale phylogeny and comparative genomics of the fungal order Sordariales.</title>
        <authorList>
            <person name="Hensen N."/>
            <person name="Bonometti L."/>
            <person name="Westerberg I."/>
            <person name="Brannstrom I.O."/>
            <person name="Guillou S."/>
            <person name="Cros-Aarteil S."/>
            <person name="Calhoun S."/>
            <person name="Haridas S."/>
            <person name="Kuo A."/>
            <person name="Mondo S."/>
            <person name="Pangilinan J."/>
            <person name="Riley R."/>
            <person name="LaButti K."/>
            <person name="Andreopoulos B."/>
            <person name="Lipzen A."/>
            <person name="Chen C."/>
            <person name="Yan M."/>
            <person name="Daum C."/>
            <person name="Ng V."/>
            <person name="Clum A."/>
            <person name="Steindorff A."/>
            <person name="Ohm R.A."/>
            <person name="Martin F."/>
            <person name="Silar P."/>
            <person name="Natvig D.O."/>
            <person name="Lalanne C."/>
            <person name="Gautier V."/>
            <person name="Ament-Velasquez S.L."/>
            <person name="Kruys A."/>
            <person name="Hutchinson M.I."/>
            <person name="Powell A.J."/>
            <person name="Barry K."/>
            <person name="Miller A.N."/>
            <person name="Grigoriev I.V."/>
            <person name="Debuchy R."/>
            <person name="Gladieux P."/>
            <person name="Hiltunen Thoren M."/>
            <person name="Johannesson H."/>
        </authorList>
    </citation>
    <scope>NUCLEOTIDE SEQUENCE</scope>
    <source>
        <strain evidence="2">CBS 359.72</strain>
    </source>
</reference>
<evidence type="ECO:0000313" key="3">
    <source>
        <dbReference type="Proteomes" id="UP001303647"/>
    </source>
</evidence>
<sequence length="130" mass="14542">MGWPPDPVKYLNRQDPGAWWLGCATVATAYSTTGSTRIQYGLPCAHELVELMKAKKALTKADVSSFWWLKRDIKDPYTKLKPSPLGISKGRPTNEGGPFGQESIYKVPRPKGRTRTGIPDAGRRNYSQFE</sequence>
<dbReference type="Proteomes" id="UP001303647">
    <property type="component" value="Unassembled WGS sequence"/>
</dbReference>
<protein>
    <submittedName>
        <fullName evidence="2">Uncharacterized protein</fullName>
    </submittedName>
</protein>
<dbReference type="EMBL" id="MU857930">
    <property type="protein sequence ID" value="KAK4242992.1"/>
    <property type="molecule type" value="Genomic_DNA"/>
</dbReference>
<evidence type="ECO:0000256" key="1">
    <source>
        <dbReference type="SAM" id="MobiDB-lite"/>
    </source>
</evidence>
<dbReference type="AlphaFoldDB" id="A0AAN7CL10"/>
<reference evidence="2" key="2">
    <citation type="submission" date="2023-05" db="EMBL/GenBank/DDBJ databases">
        <authorList>
            <consortium name="Lawrence Berkeley National Laboratory"/>
            <person name="Steindorff A."/>
            <person name="Hensen N."/>
            <person name="Bonometti L."/>
            <person name="Westerberg I."/>
            <person name="Brannstrom I.O."/>
            <person name="Guillou S."/>
            <person name="Cros-Aarteil S."/>
            <person name="Calhoun S."/>
            <person name="Haridas S."/>
            <person name="Kuo A."/>
            <person name="Mondo S."/>
            <person name="Pangilinan J."/>
            <person name="Riley R."/>
            <person name="Labutti K."/>
            <person name="Andreopoulos B."/>
            <person name="Lipzen A."/>
            <person name="Chen C."/>
            <person name="Yanf M."/>
            <person name="Daum C."/>
            <person name="Ng V."/>
            <person name="Clum A."/>
            <person name="Ohm R."/>
            <person name="Martin F."/>
            <person name="Silar P."/>
            <person name="Natvig D."/>
            <person name="Lalanne C."/>
            <person name="Gautier V."/>
            <person name="Ament-Velasquez S.L."/>
            <person name="Kruys A."/>
            <person name="Hutchinson M.I."/>
            <person name="Powell A.J."/>
            <person name="Barry K."/>
            <person name="Miller A.N."/>
            <person name="Grigoriev I.V."/>
            <person name="Debuchy R."/>
            <person name="Gladieux P."/>
            <person name="Thoren M.H."/>
            <person name="Johannesson H."/>
        </authorList>
    </citation>
    <scope>NUCLEOTIDE SEQUENCE</scope>
    <source>
        <strain evidence="2">CBS 359.72</strain>
    </source>
</reference>